<organism evidence="2 3">
    <name type="scientific">Metarhizium brunneum</name>
    <dbReference type="NCBI Taxonomy" id="500148"/>
    <lineage>
        <taxon>Eukaryota</taxon>
        <taxon>Fungi</taxon>
        <taxon>Dikarya</taxon>
        <taxon>Ascomycota</taxon>
        <taxon>Pezizomycotina</taxon>
        <taxon>Sordariomycetes</taxon>
        <taxon>Hypocreomycetidae</taxon>
        <taxon>Hypocreales</taxon>
        <taxon>Clavicipitaceae</taxon>
        <taxon>Metarhizium</taxon>
    </lineage>
</organism>
<dbReference type="CDD" id="cd14688">
    <property type="entry name" value="bZIP_YAP"/>
    <property type="match status" value="1"/>
</dbReference>
<dbReference type="EMBL" id="CP058935">
    <property type="protein sequence ID" value="QLI71399.1"/>
    <property type="molecule type" value="Genomic_DNA"/>
</dbReference>
<evidence type="ECO:0000256" key="1">
    <source>
        <dbReference type="SAM" id="MobiDB-lite"/>
    </source>
</evidence>
<feature type="region of interest" description="Disordered" evidence="1">
    <location>
        <begin position="117"/>
        <end position="150"/>
    </location>
</feature>
<sequence length="287" mass="30892">MSTPTSNASDSGTRTAKSKASRTASNLNSAQLERKRANDRESQRAIRARTKQHIARLEHEVRRLRSRDFNREFQHLLRCNEALETELRQFRASAAVGCPRPPACAPRGMMIPDASLTSKQEADYSSRNDTNYSPPRSVPGQHNSGHVQHGEQYQHPSLTYLNVPRSAAWAPQLATSASTGCSSVSSIGTTPASYIPVGNATEGALAPIPAPVADLGAVEFANEASHDALQLRRDKVIPLAQSGCANQEYSDGPFPLTTNAEMSLAPVYAGSTQPPMQGSMYLAGYGS</sequence>
<feature type="compositionally biased region" description="Basic and acidic residues" evidence="1">
    <location>
        <begin position="32"/>
        <end position="44"/>
    </location>
</feature>
<evidence type="ECO:0000313" key="2">
    <source>
        <dbReference type="EMBL" id="QLI71399.1"/>
    </source>
</evidence>
<feature type="compositionally biased region" description="Polar residues" evidence="1">
    <location>
        <begin position="127"/>
        <end position="146"/>
    </location>
</feature>
<feature type="compositionally biased region" description="Polar residues" evidence="1">
    <location>
        <begin position="1"/>
        <end position="15"/>
    </location>
</feature>
<dbReference type="GeneID" id="26241725"/>
<evidence type="ECO:0008006" key="4">
    <source>
        <dbReference type="Google" id="ProtNLM"/>
    </source>
</evidence>
<keyword evidence="3" id="KW-1185">Reference proteome</keyword>
<name>A0A7D5V1V4_9HYPO</name>
<dbReference type="Gene3D" id="1.20.5.170">
    <property type="match status" value="1"/>
</dbReference>
<dbReference type="Proteomes" id="UP000510686">
    <property type="component" value="Chromosome 4"/>
</dbReference>
<dbReference type="PANTHER" id="PTHR37012:SF2">
    <property type="entry name" value="BZIP DOMAIN-CONTAINING PROTEIN-RELATED"/>
    <property type="match status" value="1"/>
</dbReference>
<proteinExistence type="predicted"/>
<evidence type="ECO:0000313" key="3">
    <source>
        <dbReference type="Proteomes" id="UP000510686"/>
    </source>
</evidence>
<dbReference type="PANTHER" id="PTHR37012">
    <property type="entry name" value="B-ZIP TRANSCRIPTION FACTOR (EUROFUNG)-RELATED"/>
    <property type="match status" value="1"/>
</dbReference>
<reference evidence="2 3" key="1">
    <citation type="submission" date="2020-07" db="EMBL/GenBank/DDBJ databases">
        <title>Telomere length de novo assembly of all 7 chromosomes of the fungus, Metarhizium brunneum, using a novel assembly pipeline.</title>
        <authorList>
            <person name="Saud z."/>
            <person name="Kortsinoglou A."/>
            <person name="Kouvelis V.N."/>
            <person name="Butt T.M."/>
        </authorList>
    </citation>
    <scope>NUCLEOTIDE SEQUENCE [LARGE SCALE GENOMIC DNA]</scope>
    <source>
        <strain evidence="2 3">4556</strain>
    </source>
</reference>
<feature type="compositionally biased region" description="Polar residues" evidence="1">
    <location>
        <begin position="21"/>
        <end position="31"/>
    </location>
</feature>
<dbReference type="AlphaFoldDB" id="A0A7D5V1V4"/>
<dbReference type="OrthoDB" id="3535998at2759"/>
<accession>A0A7D5V1V4</accession>
<protein>
    <recommendedName>
        <fullName evidence="4">BZIP domain-containing protein</fullName>
    </recommendedName>
</protein>
<dbReference type="RefSeq" id="XP_014545692.1">
    <property type="nucleotide sequence ID" value="XM_014690206.1"/>
</dbReference>
<gene>
    <name evidence="2" type="ORF">G6M90_00g073730</name>
</gene>
<feature type="region of interest" description="Disordered" evidence="1">
    <location>
        <begin position="1"/>
        <end position="46"/>
    </location>
</feature>
<dbReference type="KEGG" id="mbrn:26241725"/>